<keyword evidence="5 7" id="KW-0472">Membrane</keyword>
<feature type="transmembrane region" description="Helical" evidence="7">
    <location>
        <begin position="145"/>
        <end position="162"/>
    </location>
</feature>
<dbReference type="InterPro" id="IPR005829">
    <property type="entry name" value="Sugar_transporter_CS"/>
</dbReference>
<dbReference type="GO" id="GO:0000297">
    <property type="term" value="F:spermine transmembrane transporter activity"/>
    <property type="evidence" value="ECO:0007669"/>
    <property type="project" value="TreeGrafter"/>
</dbReference>
<evidence type="ECO:0000256" key="1">
    <source>
        <dbReference type="ARBA" id="ARBA00004141"/>
    </source>
</evidence>
<dbReference type="CDD" id="cd17323">
    <property type="entry name" value="MFS_Tpo1_MDR_like"/>
    <property type="match status" value="1"/>
</dbReference>
<dbReference type="InterPro" id="IPR011701">
    <property type="entry name" value="MFS"/>
</dbReference>
<feature type="compositionally biased region" description="Basic and acidic residues" evidence="6">
    <location>
        <begin position="27"/>
        <end position="36"/>
    </location>
</feature>
<comment type="subcellular location">
    <subcellularLocation>
        <location evidence="1">Membrane</location>
        <topology evidence="1">Multi-pass membrane protein</topology>
    </subcellularLocation>
</comment>
<feature type="region of interest" description="Disordered" evidence="6">
    <location>
        <begin position="1"/>
        <end position="70"/>
    </location>
</feature>
<accession>A0A9P6VMH5</accession>
<feature type="transmembrane region" description="Helical" evidence="7">
    <location>
        <begin position="114"/>
        <end position="133"/>
    </location>
</feature>
<evidence type="ECO:0000313" key="9">
    <source>
        <dbReference type="EMBL" id="KAG0650269.1"/>
    </source>
</evidence>
<feature type="transmembrane region" description="Helical" evidence="7">
    <location>
        <begin position="168"/>
        <end position="189"/>
    </location>
</feature>
<evidence type="ECO:0000313" key="10">
    <source>
        <dbReference type="Proteomes" id="UP000785200"/>
    </source>
</evidence>
<organism evidence="9 10">
    <name type="scientific">Hyphodiscus hymeniophilus</name>
    <dbReference type="NCBI Taxonomy" id="353542"/>
    <lineage>
        <taxon>Eukaryota</taxon>
        <taxon>Fungi</taxon>
        <taxon>Dikarya</taxon>
        <taxon>Ascomycota</taxon>
        <taxon>Pezizomycotina</taxon>
        <taxon>Leotiomycetes</taxon>
        <taxon>Helotiales</taxon>
        <taxon>Hyphodiscaceae</taxon>
        <taxon>Hyphodiscus</taxon>
    </lineage>
</organism>
<dbReference type="PROSITE" id="PS00216">
    <property type="entry name" value="SUGAR_TRANSPORT_1"/>
    <property type="match status" value="1"/>
</dbReference>
<dbReference type="Gene3D" id="1.20.1250.20">
    <property type="entry name" value="MFS general substrate transporter like domains"/>
    <property type="match status" value="1"/>
</dbReference>
<keyword evidence="3 7" id="KW-0812">Transmembrane</keyword>
<feature type="transmembrane region" description="Helical" evidence="7">
    <location>
        <begin position="302"/>
        <end position="328"/>
    </location>
</feature>
<feature type="transmembrane region" description="Helical" evidence="7">
    <location>
        <begin position="480"/>
        <end position="502"/>
    </location>
</feature>
<evidence type="ECO:0000256" key="4">
    <source>
        <dbReference type="ARBA" id="ARBA00022989"/>
    </source>
</evidence>
<dbReference type="OrthoDB" id="3936150at2759"/>
<dbReference type="InterPro" id="IPR020846">
    <property type="entry name" value="MFS_dom"/>
</dbReference>
<feature type="transmembrane region" description="Helical" evidence="7">
    <location>
        <begin position="451"/>
        <end position="474"/>
    </location>
</feature>
<evidence type="ECO:0000256" key="5">
    <source>
        <dbReference type="ARBA" id="ARBA00023136"/>
    </source>
</evidence>
<dbReference type="GO" id="GO:0042908">
    <property type="term" value="P:xenobiotic transport"/>
    <property type="evidence" value="ECO:0007669"/>
    <property type="project" value="UniProtKB-ARBA"/>
</dbReference>
<dbReference type="SUPFAM" id="SSF103473">
    <property type="entry name" value="MFS general substrate transporter"/>
    <property type="match status" value="1"/>
</dbReference>
<dbReference type="InterPro" id="IPR036259">
    <property type="entry name" value="MFS_trans_sf"/>
</dbReference>
<feature type="transmembrane region" description="Helical" evidence="7">
    <location>
        <begin position="340"/>
        <end position="365"/>
    </location>
</feature>
<feature type="compositionally biased region" description="Polar residues" evidence="6">
    <location>
        <begin position="1"/>
        <end position="20"/>
    </location>
</feature>
<comment type="similarity">
    <text evidence="2">Belongs to the major facilitator superfamily.</text>
</comment>
<dbReference type="EMBL" id="VNKQ01000006">
    <property type="protein sequence ID" value="KAG0650269.1"/>
    <property type="molecule type" value="Genomic_DNA"/>
</dbReference>
<dbReference type="FunFam" id="1.20.1250.20:FF:000082">
    <property type="entry name" value="MFS multidrug transporter, putative"/>
    <property type="match status" value="1"/>
</dbReference>
<dbReference type="GO" id="GO:0140115">
    <property type="term" value="P:export across plasma membrane"/>
    <property type="evidence" value="ECO:0007669"/>
    <property type="project" value="UniProtKB-ARBA"/>
</dbReference>
<dbReference type="AlphaFoldDB" id="A0A9P6VMH5"/>
<dbReference type="Pfam" id="PF07690">
    <property type="entry name" value="MFS_1"/>
    <property type="match status" value="1"/>
</dbReference>
<feature type="transmembrane region" description="Helical" evidence="7">
    <location>
        <begin position="77"/>
        <end position="94"/>
    </location>
</feature>
<evidence type="ECO:0000256" key="6">
    <source>
        <dbReference type="SAM" id="MobiDB-lite"/>
    </source>
</evidence>
<evidence type="ECO:0000256" key="3">
    <source>
        <dbReference type="ARBA" id="ARBA00022692"/>
    </source>
</evidence>
<dbReference type="PANTHER" id="PTHR23502:SF38">
    <property type="entry name" value="POLYAMINE TRANSPORTER 4"/>
    <property type="match status" value="1"/>
</dbReference>
<proteinExistence type="inferred from homology"/>
<evidence type="ECO:0000256" key="7">
    <source>
        <dbReference type="SAM" id="Phobius"/>
    </source>
</evidence>
<keyword evidence="10" id="KW-1185">Reference proteome</keyword>
<dbReference type="Proteomes" id="UP000785200">
    <property type="component" value="Unassembled WGS sequence"/>
</dbReference>
<dbReference type="PANTHER" id="PTHR23502">
    <property type="entry name" value="MAJOR FACILITATOR SUPERFAMILY"/>
    <property type="match status" value="1"/>
</dbReference>
<dbReference type="GO" id="GO:0005886">
    <property type="term" value="C:plasma membrane"/>
    <property type="evidence" value="ECO:0007669"/>
    <property type="project" value="TreeGrafter"/>
</dbReference>
<feature type="transmembrane region" description="Helical" evidence="7">
    <location>
        <begin position="233"/>
        <end position="252"/>
    </location>
</feature>
<name>A0A9P6VMH5_9HELO</name>
<evidence type="ECO:0000256" key="2">
    <source>
        <dbReference type="ARBA" id="ARBA00008335"/>
    </source>
</evidence>
<feature type="transmembrane region" description="Helical" evidence="7">
    <location>
        <begin position="386"/>
        <end position="405"/>
    </location>
</feature>
<protein>
    <submittedName>
        <fullName evidence="9">Polyamine transporter 4</fullName>
    </submittedName>
</protein>
<feature type="transmembrane region" description="Helical" evidence="7">
    <location>
        <begin position="411"/>
        <end position="439"/>
    </location>
</feature>
<reference evidence="9" key="1">
    <citation type="submission" date="2019-07" db="EMBL/GenBank/DDBJ databases">
        <title>Hyphodiscus hymeniophilus genome sequencing and assembly.</title>
        <authorList>
            <person name="Kramer G."/>
            <person name="Nodwell J."/>
        </authorList>
    </citation>
    <scope>NUCLEOTIDE SEQUENCE</scope>
    <source>
        <strain evidence="9">ATCC 34498</strain>
    </source>
</reference>
<dbReference type="GO" id="GO:0015606">
    <property type="term" value="F:spermidine transmembrane transporter activity"/>
    <property type="evidence" value="ECO:0007669"/>
    <property type="project" value="TreeGrafter"/>
</dbReference>
<dbReference type="PROSITE" id="PS50850">
    <property type="entry name" value="MFS"/>
    <property type="match status" value="1"/>
</dbReference>
<feature type="domain" description="Major facilitator superfamily (MFS) profile" evidence="8">
    <location>
        <begin position="79"/>
        <end position="506"/>
    </location>
</feature>
<sequence>MNSRRINSVGDSSTAISTSLPDDDEKDHEVNKDIEKSIVPPEGVPKTPDSTQPTILTDWDSPKDPDNPQNWTARKKAYHIMVPTILGFVVSLGTSVYPPSIEGISARFDISNEVGLIGLMTFVLGLAFGPVLGSPASEALGRRPVYLITIPLFGIFTMGAGLAKNIETVIICRFFAGMFGGPALAVGAGTNADLYPPESRVFTTSLFTLGPFFATGVGPVIGSYVDSRKGWRWVEWTLIFFILFGLVFSLFTKETYKKIILKKRAKARGTPLPPGPSGLAFVKHIMTVVGTRPIHMLATEPIVISFAIYVSFNFAVLFGFLASIPLIFTTVYGFTHAQSGLPFIAIAIGVIISIPTMSILDRIFYQKHHRRATQEGRKGIAPEYRLYGAMLGSLGLPISLFWFAWTSQSSVHWIVPIIGLIPFAWGNITVFISCVLYMVDTYMAANSASAMAANGLLRYIFGAVFPLFTIQMYNGMGFQWASSLLGFVTLILLPVPWVLFVYGKKIRERSGYETWKE</sequence>
<gene>
    <name evidence="9" type="ORF">D0Z07_3061</name>
</gene>
<comment type="caution">
    <text evidence="9">The sequence shown here is derived from an EMBL/GenBank/DDBJ whole genome shotgun (WGS) entry which is preliminary data.</text>
</comment>
<evidence type="ECO:0000259" key="8">
    <source>
        <dbReference type="PROSITE" id="PS50850"/>
    </source>
</evidence>
<feature type="transmembrane region" description="Helical" evidence="7">
    <location>
        <begin position="201"/>
        <end position="221"/>
    </location>
</feature>
<keyword evidence="4 7" id="KW-1133">Transmembrane helix</keyword>